<comment type="catalytic activity">
    <reaction evidence="6">
        <text>5-carboxymethylaminomethyluridine(34) in tRNA(Leu) + S-adenosyl-L-methionine = 5-carboxymethylaminomethyl-2'-O-methyluridine(34) in tRNA(Leu) + S-adenosyl-L-homocysteine + H(+)</text>
        <dbReference type="Rhea" id="RHEA:43088"/>
        <dbReference type="Rhea" id="RHEA-COMP:10333"/>
        <dbReference type="Rhea" id="RHEA-COMP:10334"/>
        <dbReference type="ChEBI" id="CHEBI:15378"/>
        <dbReference type="ChEBI" id="CHEBI:57856"/>
        <dbReference type="ChEBI" id="CHEBI:59789"/>
        <dbReference type="ChEBI" id="CHEBI:74508"/>
        <dbReference type="ChEBI" id="CHEBI:74511"/>
        <dbReference type="EC" id="2.1.1.207"/>
    </reaction>
</comment>
<accession>A0A4U8YZH3</accession>
<dbReference type="PANTHER" id="PTHR42971">
    <property type="entry name" value="TRNA (CYTIDINE(34)-2'-O)-METHYLTRANSFERASE"/>
    <property type="match status" value="1"/>
</dbReference>
<dbReference type="EMBL" id="LR536450">
    <property type="protein sequence ID" value="VFU07233.1"/>
    <property type="molecule type" value="Genomic_DNA"/>
</dbReference>
<feature type="binding site" evidence="6 7">
    <location>
        <position position="129"/>
    </location>
    <ligand>
        <name>S-adenosyl-L-methionine</name>
        <dbReference type="ChEBI" id="CHEBI:59789"/>
    </ligand>
</feature>
<evidence type="ECO:0000256" key="4">
    <source>
        <dbReference type="ARBA" id="ARBA00022691"/>
    </source>
</evidence>
<dbReference type="SUPFAM" id="SSF75217">
    <property type="entry name" value="alpha/beta knot"/>
    <property type="match status" value="1"/>
</dbReference>
<dbReference type="PANTHER" id="PTHR42971:SF1">
    <property type="entry name" value="TRNA (CYTIDINE(34)-2'-O)-METHYLTRANSFERASE"/>
    <property type="match status" value="1"/>
</dbReference>
<evidence type="ECO:0000313" key="10">
    <source>
        <dbReference type="Proteomes" id="UP000294360"/>
    </source>
</evidence>
<feature type="domain" description="tRNA/rRNA methyltransferase SpoU type" evidence="8">
    <location>
        <begin position="9"/>
        <end position="147"/>
    </location>
</feature>
<gene>
    <name evidence="6 9" type="primary">trmL</name>
    <name evidence="9" type="ORF">MTUNDRAET4_0340</name>
</gene>
<dbReference type="InterPro" id="IPR001537">
    <property type="entry name" value="SpoU_MeTrfase"/>
</dbReference>
<dbReference type="Pfam" id="PF00588">
    <property type="entry name" value="SpoU_methylase"/>
    <property type="match status" value="1"/>
</dbReference>
<evidence type="ECO:0000256" key="6">
    <source>
        <dbReference type="HAMAP-Rule" id="MF_01885"/>
    </source>
</evidence>
<dbReference type="GO" id="GO:0141098">
    <property type="term" value="F:tRNA (cytidine(34)-2'-O)-methyltransferase activity"/>
    <property type="evidence" value="ECO:0007669"/>
    <property type="project" value="RHEA"/>
</dbReference>
<dbReference type="EC" id="2.1.1.207" evidence="6"/>
<dbReference type="InterPro" id="IPR016914">
    <property type="entry name" value="TrmL"/>
</dbReference>
<evidence type="ECO:0000259" key="8">
    <source>
        <dbReference type="Pfam" id="PF00588"/>
    </source>
</evidence>
<dbReference type="InterPro" id="IPR029028">
    <property type="entry name" value="Alpha/beta_knot_MTases"/>
</dbReference>
<comment type="catalytic activity">
    <reaction evidence="6">
        <text>cytidine(34) in tRNA + S-adenosyl-L-methionine = 2'-O-methylcytidine(34) in tRNA + S-adenosyl-L-homocysteine + H(+)</text>
        <dbReference type="Rhea" id="RHEA:43084"/>
        <dbReference type="Rhea" id="RHEA-COMP:10331"/>
        <dbReference type="Rhea" id="RHEA-COMP:10332"/>
        <dbReference type="ChEBI" id="CHEBI:15378"/>
        <dbReference type="ChEBI" id="CHEBI:57856"/>
        <dbReference type="ChEBI" id="CHEBI:59789"/>
        <dbReference type="ChEBI" id="CHEBI:74495"/>
        <dbReference type="ChEBI" id="CHEBI:82748"/>
        <dbReference type="EC" id="2.1.1.207"/>
    </reaction>
</comment>
<dbReference type="OrthoDB" id="9789043at2"/>
<keyword evidence="3 6" id="KW-0808">Transferase</keyword>
<dbReference type="GO" id="GO:0005737">
    <property type="term" value="C:cytoplasm"/>
    <property type="evidence" value="ECO:0007669"/>
    <property type="project" value="UniProtKB-SubCell"/>
</dbReference>
<dbReference type="GO" id="GO:0003723">
    <property type="term" value="F:RNA binding"/>
    <property type="evidence" value="ECO:0007669"/>
    <property type="project" value="InterPro"/>
</dbReference>
<evidence type="ECO:0000256" key="7">
    <source>
        <dbReference type="PIRSR" id="PIRSR029256-1"/>
    </source>
</evidence>
<protein>
    <recommendedName>
        <fullName evidence="6">tRNA (cytidine(34)-2'-O)-methyltransferase</fullName>
        <ecNumber evidence="6">2.1.1.207</ecNumber>
    </recommendedName>
    <alternativeName>
        <fullName evidence="6">tRNA (cytidine/uridine-2'-O-)-methyltransferase TrmL</fullName>
    </alternativeName>
</protein>
<dbReference type="AlphaFoldDB" id="A0A4U8YZH3"/>
<name>A0A4U8YZH3_METTU</name>
<organism evidence="9 10">
    <name type="scientific">Methylocella tundrae</name>
    <dbReference type="NCBI Taxonomy" id="227605"/>
    <lineage>
        <taxon>Bacteria</taxon>
        <taxon>Pseudomonadati</taxon>
        <taxon>Pseudomonadota</taxon>
        <taxon>Alphaproteobacteria</taxon>
        <taxon>Hyphomicrobiales</taxon>
        <taxon>Beijerinckiaceae</taxon>
        <taxon>Methylocella</taxon>
    </lineage>
</organism>
<keyword evidence="4 6" id="KW-0949">S-adenosyl-L-methionine</keyword>
<reference evidence="9 10" key="1">
    <citation type="submission" date="2019-03" db="EMBL/GenBank/DDBJ databases">
        <authorList>
            <person name="Kox A.R. M."/>
        </authorList>
    </citation>
    <scope>NUCLEOTIDE SEQUENCE [LARGE SCALE GENOMIC DNA]</scope>
    <source>
        <strain evidence="9">MTUNDRAET4 annotated genome</strain>
    </source>
</reference>
<evidence type="ECO:0000256" key="2">
    <source>
        <dbReference type="ARBA" id="ARBA00022603"/>
    </source>
</evidence>
<dbReference type="Proteomes" id="UP000294360">
    <property type="component" value="Chromosome"/>
</dbReference>
<proteinExistence type="inferred from homology"/>
<dbReference type="GO" id="GO:0002130">
    <property type="term" value="P:wobble position ribose methylation"/>
    <property type="evidence" value="ECO:0007669"/>
    <property type="project" value="TreeGrafter"/>
</dbReference>
<feature type="binding site" evidence="6 7">
    <location>
        <position position="87"/>
    </location>
    <ligand>
        <name>S-adenosyl-L-methionine</name>
        <dbReference type="ChEBI" id="CHEBI:59789"/>
    </ligand>
</feature>
<keyword evidence="5 6" id="KW-0819">tRNA processing</keyword>
<keyword evidence="2 6" id="KW-0489">Methyltransferase</keyword>
<evidence type="ECO:0000256" key="3">
    <source>
        <dbReference type="ARBA" id="ARBA00022679"/>
    </source>
</evidence>
<evidence type="ECO:0000313" key="9">
    <source>
        <dbReference type="EMBL" id="VFU07233.1"/>
    </source>
</evidence>
<comment type="similarity">
    <text evidence="6">Belongs to the class IV-like SAM-binding methyltransferase superfamily. RNA methyltransferase TrmH family. TrmL subfamily.</text>
</comment>
<dbReference type="HAMAP" id="MF_01885">
    <property type="entry name" value="tRNA_methyltr_TrmL"/>
    <property type="match status" value="1"/>
</dbReference>
<dbReference type="PIRSF" id="PIRSF029256">
    <property type="entry name" value="SpoU_TrmH_prd"/>
    <property type="match status" value="1"/>
</dbReference>
<comment type="function">
    <text evidence="6">Methylates the ribose at the nucleotide 34 wobble position in the two leucyl isoacceptors tRNA(Leu)(CmAA) and tRNA(Leu)(cmnm5UmAA). Catalyzes the methyl transfer from S-adenosyl-L-methionine to the 2'-OH of the wobble nucleotide.</text>
</comment>
<feature type="binding site" evidence="6 7">
    <location>
        <position position="109"/>
    </location>
    <ligand>
        <name>S-adenosyl-L-methionine</name>
        <dbReference type="ChEBI" id="CHEBI:59789"/>
    </ligand>
</feature>
<dbReference type="InterPro" id="IPR029026">
    <property type="entry name" value="tRNA_m1G_MTases_N"/>
</dbReference>
<keyword evidence="1 6" id="KW-0963">Cytoplasm</keyword>
<evidence type="ECO:0000256" key="1">
    <source>
        <dbReference type="ARBA" id="ARBA00022490"/>
    </source>
</evidence>
<dbReference type="GO" id="GO:0141102">
    <property type="term" value="F:tRNA (5-carboxymethylaminomethyluridine(34)-2'-O)-methyltransferase activity"/>
    <property type="evidence" value="ECO:0007669"/>
    <property type="project" value="RHEA"/>
</dbReference>
<feature type="binding site" evidence="6 7">
    <location>
        <position position="137"/>
    </location>
    <ligand>
        <name>S-adenosyl-L-methionine</name>
        <dbReference type="ChEBI" id="CHEBI:59789"/>
    </ligand>
</feature>
<comment type="subcellular location">
    <subcellularLocation>
        <location evidence="6">Cytoplasm</location>
    </subcellularLocation>
</comment>
<dbReference type="Gene3D" id="3.40.1280.10">
    <property type="match status" value="1"/>
</dbReference>
<sequence length="169" mass="18156">MPGTSPARLTLALYQPDIPQNAGTILRMCACLGFGAAIIEPAGFPVSDRHFRRAGMDYLDHVAIARHASFSAFDAWRRREGARLILLSTKASLAYTEFRFEAGDILLLGRESAGAPEEVHQAADARLLIPLRNSMRSLNVAVAAAMVAGEAARQIQIARLADANIVEGG</sequence>
<comment type="subunit">
    <text evidence="6">Homodimer.</text>
</comment>
<dbReference type="KEGG" id="mtun:MTUNDRAET4_0340"/>
<dbReference type="RefSeq" id="WP_134486262.1">
    <property type="nucleotide sequence ID" value="NZ_CP139089.1"/>
</dbReference>
<evidence type="ECO:0000256" key="5">
    <source>
        <dbReference type="ARBA" id="ARBA00022694"/>
    </source>
</evidence>